<dbReference type="GO" id="GO:0000423">
    <property type="term" value="P:mitophagy"/>
    <property type="evidence" value="ECO:0007669"/>
    <property type="project" value="TreeGrafter"/>
</dbReference>
<feature type="compositionally biased region" description="Low complexity" evidence="4">
    <location>
        <begin position="575"/>
        <end position="589"/>
    </location>
</feature>
<evidence type="ECO:0000256" key="4">
    <source>
        <dbReference type="SAM" id="MobiDB-lite"/>
    </source>
</evidence>
<dbReference type="PANTHER" id="PTHR13430:SF4">
    <property type="entry name" value="AUTOPHAGY-RELATED PROTEIN 13"/>
    <property type="match status" value="1"/>
</dbReference>
<dbReference type="AlphaFoldDB" id="A0A0C3AL52"/>
<dbReference type="Pfam" id="PF10033">
    <property type="entry name" value="ATG13"/>
    <property type="match status" value="1"/>
</dbReference>
<dbReference type="OrthoDB" id="70161at2759"/>
<feature type="compositionally biased region" description="Low complexity" evidence="4">
    <location>
        <begin position="413"/>
        <end position="449"/>
    </location>
</feature>
<dbReference type="EMBL" id="KN822021">
    <property type="protein sequence ID" value="KIM65662.1"/>
    <property type="molecule type" value="Genomic_DNA"/>
</dbReference>
<feature type="compositionally biased region" description="Basic and acidic residues" evidence="4">
    <location>
        <begin position="835"/>
        <end position="844"/>
    </location>
</feature>
<feature type="compositionally biased region" description="Low complexity" evidence="4">
    <location>
        <begin position="796"/>
        <end position="808"/>
    </location>
</feature>
<dbReference type="Proteomes" id="UP000053989">
    <property type="component" value="Unassembled WGS sequence"/>
</dbReference>
<reference evidence="7" key="2">
    <citation type="submission" date="2015-01" db="EMBL/GenBank/DDBJ databases">
        <title>Evolutionary Origins and Diversification of the Mycorrhizal Mutualists.</title>
        <authorList>
            <consortium name="DOE Joint Genome Institute"/>
            <consortium name="Mycorrhizal Genomics Consortium"/>
            <person name="Kohler A."/>
            <person name="Kuo A."/>
            <person name="Nagy L.G."/>
            <person name="Floudas D."/>
            <person name="Copeland A."/>
            <person name="Barry K.W."/>
            <person name="Cichocki N."/>
            <person name="Veneault-Fourrey C."/>
            <person name="LaButti K."/>
            <person name="Lindquist E.A."/>
            <person name="Lipzen A."/>
            <person name="Lundell T."/>
            <person name="Morin E."/>
            <person name="Murat C."/>
            <person name="Riley R."/>
            <person name="Ohm R."/>
            <person name="Sun H."/>
            <person name="Tunlid A."/>
            <person name="Henrissat B."/>
            <person name="Grigoriev I.V."/>
            <person name="Hibbett D.S."/>
            <person name="Martin F."/>
        </authorList>
    </citation>
    <scope>NUCLEOTIDE SEQUENCE [LARGE SCALE GENOMIC DNA]</scope>
    <source>
        <strain evidence="7">Foug A</strain>
    </source>
</reference>
<evidence type="ECO:0000256" key="1">
    <source>
        <dbReference type="ARBA" id="ARBA00005246"/>
    </source>
</evidence>
<reference evidence="6 7" key="1">
    <citation type="submission" date="2014-04" db="EMBL/GenBank/DDBJ databases">
        <authorList>
            <consortium name="DOE Joint Genome Institute"/>
            <person name="Kuo A."/>
            <person name="Kohler A."/>
            <person name="Nagy L.G."/>
            <person name="Floudas D."/>
            <person name="Copeland A."/>
            <person name="Barry K.W."/>
            <person name="Cichocki N."/>
            <person name="Veneault-Fourrey C."/>
            <person name="LaButti K."/>
            <person name="Lindquist E.A."/>
            <person name="Lipzen A."/>
            <person name="Lundell T."/>
            <person name="Morin E."/>
            <person name="Murat C."/>
            <person name="Sun H."/>
            <person name="Tunlid A."/>
            <person name="Henrissat B."/>
            <person name="Grigoriev I.V."/>
            <person name="Hibbett D.S."/>
            <person name="Martin F."/>
            <person name="Nordberg H.P."/>
            <person name="Cantor M.N."/>
            <person name="Hua S.X."/>
        </authorList>
    </citation>
    <scope>NUCLEOTIDE SEQUENCE [LARGE SCALE GENOMIC DNA]</scope>
    <source>
        <strain evidence="6 7">Foug A</strain>
    </source>
</reference>
<feature type="compositionally biased region" description="Polar residues" evidence="4">
    <location>
        <begin position="730"/>
        <end position="741"/>
    </location>
</feature>
<sequence length="851" mass="87438">MSNDIQKADQIAYRFYSKLALVVHNARSTVENRANTKLDKWFNLETPDADLFRDQLRIYRTISSSAPPPPPFELQVLLSIPEISSNQVLVHLAPDSSRLRIDPTPQHIVLESWLLNFTPSTSTAHAPYHDNDNDEHPGDVAPSTIYKHGIPLFRSIYSLLRILPSWKLFKKLRRRMSSAYRNGNMSIQLHIKGVDDGLGDLLEFDIPPASNAPPLPYETHIFPPVPHPMGTLSLTAKYLISPNFQLDELESLLSSRFLSLDEASDFTPTLAKHQARDSMSALAGPSGSLRTSLPKSPPSSIAGQFILPSPSHPGTHIRTNSMPGTHSPRAGNVTLPISRTTTGAAGGAGSTSALSITSSRHDGSGTWSREESALPSIARLRRESTSTTGRSSLDLPTAGPLPIRKPGITTPHPFRSSTLSSGSPSIHSPSPSLRQPSPLSAGGAALPSLPARPPAQTSPNSSRVPPSPIGAGAGVGGLGAISGAGSRPSPPFAPSSLSDRRSLASADGVGGDAGSEAATANTSPKIPTRKRYSSSFGHRYVASGGSTGSGGSGGGGIGGIGGVGSGTGGPGSEGSPGSTGVIGVSVGSREPSRERDDRGGERERPRGSSLLGTRTMAATSDEDELSMFVREIDTRKPLATGSGRVLQSVHHPSVAEGSRGSVVGLGIVGAGTGAGTGGVLLVESAGGTGAGIGGTESGPAKDSVMGAAAARPGPGSGPDPIITADPNPAAGTTDSRRSSTLGGSGPMLTREAEIDERLRHMHEVFMASLEGLGSGAQRGAQTSAAGEESPVGDGGSASASASGSAVGAQRPRLGSMRSLSGGDGASSGGSAEVVGRMELDEEARRRRRFGA</sequence>
<dbReference type="InterPro" id="IPR040182">
    <property type="entry name" value="ATG13"/>
</dbReference>
<evidence type="ECO:0000256" key="2">
    <source>
        <dbReference type="ARBA" id="ARBA00023006"/>
    </source>
</evidence>
<dbReference type="InParanoid" id="A0A0C3AL52"/>
<dbReference type="GO" id="GO:0000407">
    <property type="term" value="C:phagophore assembly site"/>
    <property type="evidence" value="ECO:0007669"/>
    <property type="project" value="TreeGrafter"/>
</dbReference>
<protein>
    <recommendedName>
        <fullName evidence="3">Autophagy-related protein 13</fullName>
    </recommendedName>
</protein>
<feature type="region of interest" description="Disordered" evidence="4">
    <location>
        <begin position="692"/>
        <end position="748"/>
    </location>
</feature>
<evidence type="ECO:0000259" key="5">
    <source>
        <dbReference type="Pfam" id="PF10033"/>
    </source>
</evidence>
<feature type="compositionally biased region" description="Basic and acidic residues" evidence="4">
    <location>
        <begin position="359"/>
        <end position="372"/>
    </location>
</feature>
<dbReference type="HOGENOM" id="CLU_011810_0_0_1"/>
<feature type="domain" description="Autophagy-related protein 13 N-terminal" evidence="5">
    <location>
        <begin position="14"/>
        <end position="244"/>
    </location>
</feature>
<comment type="similarity">
    <text evidence="1 3">Belongs to the ATG13 family. Fungi subfamily.</text>
</comment>
<evidence type="ECO:0000256" key="3">
    <source>
        <dbReference type="RuleBase" id="RU361214"/>
    </source>
</evidence>
<dbReference type="PANTHER" id="PTHR13430">
    <property type="match status" value="1"/>
</dbReference>
<feature type="region of interest" description="Disordered" evidence="4">
    <location>
        <begin position="312"/>
        <end position="615"/>
    </location>
</feature>
<keyword evidence="7" id="KW-1185">Reference proteome</keyword>
<dbReference type="InterPro" id="IPR036570">
    <property type="entry name" value="HORMA_dom_sf"/>
</dbReference>
<dbReference type="GO" id="GO:0005829">
    <property type="term" value="C:cytosol"/>
    <property type="evidence" value="ECO:0007669"/>
    <property type="project" value="TreeGrafter"/>
</dbReference>
<evidence type="ECO:0000313" key="6">
    <source>
        <dbReference type="EMBL" id="KIM65662.1"/>
    </source>
</evidence>
<feature type="region of interest" description="Disordered" evidence="4">
    <location>
        <begin position="277"/>
        <end position="298"/>
    </location>
</feature>
<keyword evidence="2 3" id="KW-0072">Autophagy</keyword>
<dbReference type="Gene3D" id="3.30.900.10">
    <property type="entry name" value="HORMA domain"/>
    <property type="match status" value="1"/>
</dbReference>
<dbReference type="GO" id="GO:1990316">
    <property type="term" value="C:Atg1/ULK1 kinase complex"/>
    <property type="evidence" value="ECO:0007669"/>
    <property type="project" value="InterPro"/>
</dbReference>
<feature type="compositionally biased region" description="Gly residues" evidence="4">
    <location>
        <begin position="545"/>
        <end position="574"/>
    </location>
</feature>
<proteinExistence type="inferred from homology"/>
<accession>A0A0C3AL52</accession>
<organism evidence="6 7">
    <name type="scientific">Scleroderma citrinum Foug A</name>
    <dbReference type="NCBI Taxonomy" id="1036808"/>
    <lineage>
        <taxon>Eukaryota</taxon>
        <taxon>Fungi</taxon>
        <taxon>Dikarya</taxon>
        <taxon>Basidiomycota</taxon>
        <taxon>Agaricomycotina</taxon>
        <taxon>Agaricomycetes</taxon>
        <taxon>Agaricomycetidae</taxon>
        <taxon>Boletales</taxon>
        <taxon>Sclerodermatineae</taxon>
        <taxon>Sclerodermataceae</taxon>
        <taxon>Scleroderma</taxon>
    </lineage>
</organism>
<dbReference type="InterPro" id="IPR018731">
    <property type="entry name" value="Atg13_N"/>
</dbReference>
<feature type="compositionally biased region" description="Polar residues" evidence="4">
    <location>
        <begin position="288"/>
        <end position="298"/>
    </location>
</feature>
<dbReference type="GO" id="GO:0034497">
    <property type="term" value="P:protein localization to phagophore assembly site"/>
    <property type="evidence" value="ECO:0007669"/>
    <property type="project" value="TreeGrafter"/>
</dbReference>
<name>A0A0C3AL52_9AGAM</name>
<feature type="compositionally biased region" description="Gly residues" evidence="4">
    <location>
        <begin position="471"/>
        <end position="482"/>
    </location>
</feature>
<evidence type="ECO:0000313" key="7">
    <source>
        <dbReference type="Proteomes" id="UP000053989"/>
    </source>
</evidence>
<gene>
    <name evidence="6" type="ORF">SCLCIDRAFT_1212057</name>
</gene>
<feature type="compositionally biased region" description="Basic and acidic residues" evidence="4">
    <location>
        <begin position="590"/>
        <end position="606"/>
    </location>
</feature>
<feature type="region of interest" description="Disordered" evidence="4">
    <location>
        <begin position="772"/>
        <end position="851"/>
    </location>
</feature>
<dbReference type="GO" id="GO:0034727">
    <property type="term" value="P:piecemeal microautophagy of the nucleus"/>
    <property type="evidence" value="ECO:0007669"/>
    <property type="project" value="TreeGrafter"/>
</dbReference>
<dbReference type="STRING" id="1036808.A0A0C3AL52"/>